<feature type="region of interest" description="Disordered" evidence="1">
    <location>
        <begin position="145"/>
        <end position="241"/>
    </location>
</feature>
<evidence type="ECO:0000313" key="3">
    <source>
        <dbReference type="Proteomes" id="UP000664534"/>
    </source>
</evidence>
<keyword evidence="3" id="KW-1185">Reference proteome</keyword>
<dbReference type="EMBL" id="CAJPDT010000045">
    <property type="protein sequence ID" value="CAF9927006.1"/>
    <property type="molecule type" value="Genomic_DNA"/>
</dbReference>
<feature type="compositionally biased region" description="Polar residues" evidence="1">
    <location>
        <begin position="230"/>
        <end position="241"/>
    </location>
</feature>
<protein>
    <recommendedName>
        <fullName evidence="4">Fungal N-terminal domain-containing protein</fullName>
    </recommendedName>
</protein>
<dbReference type="Proteomes" id="UP000664534">
    <property type="component" value="Unassembled WGS sequence"/>
</dbReference>
<proteinExistence type="predicted"/>
<evidence type="ECO:0000313" key="2">
    <source>
        <dbReference type="EMBL" id="CAF9927006.1"/>
    </source>
</evidence>
<dbReference type="AlphaFoldDB" id="A0A8H3FTG2"/>
<accession>A0A8H3FTG2</accession>
<evidence type="ECO:0008006" key="4">
    <source>
        <dbReference type="Google" id="ProtNLM"/>
    </source>
</evidence>
<feature type="compositionally biased region" description="Polar residues" evidence="1">
    <location>
        <begin position="147"/>
        <end position="170"/>
    </location>
</feature>
<reference evidence="2" key="1">
    <citation type="submission" date="2021-03" db="EMBL/GenBank/DDBJ databases">
        <authorList>
            <person name="Tagirdzhanova G."/>
        </authorList>
    </citation>
    <scope>NUCLEOTIDE SEQUENCE</scope>
</reference>
<comment type="caution">
    <text evidence="2">The sequence shown here is derived from an EMBL/GenBank/DDBJ whole genome shotgun (WGS) entry which is preliminary data.</text>
</comment>
<name>A0A8H3FTG2_9LECA</name>
<organism evidence="2 3">
    <name type="scientific">Imshaugia aleurites</name>
    <dbReference type="NCBI Taxonomy" id="172621"/>
    <lineage>
        <taxon>Eukaryota</taxon>
        <taxon>Fungi</taxon>
        <taxon>Dikarya</taxon>
        <taxon>Ascomycota</taxon>
        <taxon>Pezizomycotina</taxon>
        <taxon>Lecanoromycetes</taxon>
        <taxon>OSLEUM clade</taxon>
        <taxon>Lecanoromycetidae</taxon>
        <taxon>Lecanorales</taxon>
        <taxon>Lecanorineae</taxon>
        <taxon>Parmeliaceae</taxon>
        <taxon>Imshaugia</taxon>
    </lineage>
</organism>
<sequence>MDVVGSVAAISQLALYIQCAVRGLRHTCETLKNSTSFAKSQLEELQVLLEILDRIQRHHSPSDIEDLVPVLISIADTTQILRNWFEPPKTLRQKLNLIAHQSEIDERFRRLREKYNLLVLYYSERNHYALGRIESSLNARHHLAAASTESMSSPIAPNTSRPMSAVQPESSEALARNDETAPPPANTPSIGAGLSPGHITEDMFKLFFTSNPNPNHRQQNDQPSKDEETGQSSENEQGNVNIQVDRNRLLHTHIEIAQNRPEHSAIDGSYCDNHVFGGTMKVAGMTPQAGKESGPQ</sequence>
<gene>
    <name evidence="2" type="ORF">IMSHALPRED_007097</name>
</gene>
<evidence type="ECO:0000256" key="1">
    <source>
        <dbReference type="SAM" id="MobiDB-lite"/>
    </source>
</evidence>
<feature type="compositionally biased region" description="Polar residues" evidence="1">
    <location>
        <begin position="208"/>
        <end position="222"/>
    </location>
</feature>